<dbReference type="EMBL" id="CP002915">
    <property type="protein sequence ID" value="AEK29729.1"/>
    <property type="molecule type" value="Genomic_DNA"/>
</dbReference>
<accession>A0A806FJ24</accession>
<protein>
    <submittedName>
        <fullName evidence="1">Uncharacterized protein</fullName>
    </submittedName>
</protein>
<dbReference type="KEGG" id="bnm:BALAC2494_01764"/>
<evidence type="ECO:0000313" key="1">
    <source>
        <dbReference type="EMBL" id="AEK29729.1"/>
    </source>
</evidence>
<name>A0A806FJ24_BIFAN</name>
<dbReference type="AlphaFoldDB" id="A0A806FJ24"/>
<sequence>MFADSTSHRPSQHRFTRHLCTPSLTQTTERASTNLTEIRNAKQTTQETRRRATLANSISRRLLQTDPHATLAASISRRPPYGSYTCRHCNPNLTPTSEAANGCLMRYLNSNAPR</sequence>
<reference evidence="1 2" key="1">
    <citation type="journal article" date="2011" name="J. Bacteriol.">
        <title>Genome Sequence of the Probiotic Strain Bifidobacterium animalis subsp. lactis CNCM I-2494.</title>
        <authorList>
            <person name="Chervaux C."/>
            <person name="Grimaldi C."/>
            <person name="Bolotin A."/>
            <person name="Quinquis B."/>
            <person name="Legrain-Raspaud S."/>
            <person name="van Hylckama Vlieg J.E."/>
            <person name="Denariaz G."/>
            <person name="Smokvina T."/>
        </authorList>
    </citation>
    <scope>NUCLEOTIDE SEQUENCE [LARGE SCALE GENOMIC DNA]</scope>
    <source>
        <strain evidence="1 2">CNCM I-2494</strain>
    </source>
</reference>
<dbReference type="Proteomes" id="UP000008394">
    <property type="component" value="Chromosome"/>
</dbReference>
<evidence type="ECO:0000313" key="2">
    <source>
        <dbReference type="Proteomes" id="UP000008394"/>
    </source>
</evidence>
<proteinExistence type="predicted"/>
<gene>
    <name evidence="1" type="ORF">BALAC2494_01764</name>
</gene>
<organism evidence="1 2">
    <name type="scientific">Bifidobacterium animalis subsp. lactis CNCM I-2494</name>
    <dbReference type="NCBI Taxonomy" id="1042403"/>
    <lineage>
        <taxon>Bacteria</taxon>
        <taxon>Bacillati</taxon>
        <taxon>Actinomycetota</taxon>
        <taxon>Actinomycetes</taxon>
        <taxon>Bifidobacteriales</taxon>
        <taxon>Bifidobacteriaceae</taxon>
        <taxon>Bifidobacterium</taxon>
    </lineage>
</organism>